<sequence>MLPHQRLLNWLELEDEQQQLEQFTHVFAPDAALDGELVPWDRVLDMLEVQACLRDVRSVLAEGCDTHGVVVLEGRDPVTSLWHRKAWAFTARDGLVQKVALTTSQGLPSPQERSGGRPRGRP</sequence>
<comment type="caution">
    <text evidence="2">The sequence shown here is derived from an EMBL/GenBank/DDBJ whole genome shotgun (WGS) entry which is preliminary data.</text>
</comment>
<protein>
    <recommendedName>
        <fullName evidence="4">Nuclear transport factor 2 family protein</fullName>
    </recommendedName>
</protein>
<evidence type="ECO:0000313" key="2">
    <source>
        <dbReference type="EMBL" id="REG37874.1"/>
    </source>
</evidence>
<gene>
    <name evidence="2" type="ORF">ATI61_101861</name>
</gene>
<proteinExistence type="predicted"/>
<keyword evidence="3" id="KW-1185">Reference proteome</keyword>
<dbReference type="RefSeq" id="WP_047857949.1">
    <property type="nucleotide sequence ID" value="NZ_CP011509.1"/>
</dbReference>
<evidence type="ECO:0000256" key="1">
    <source>
        <dbReference type="SAM" id="MobiDB-lite"/>
    </source>
</evidence>
<evidence type="ECO:0000313" key="3">
    <source>
        <dbReference type="Proteomes" id="UP000256345"/>
    </source>
</evidence>
<dbReference type="EMBL" id="QUMU01000001">
    <property type="protein sequence ID" value="REG37874.1"/>
    <property type="molecule type" value="Genomic_DNA"/>
</dbReference>
<evidence type="ECO:0008006" key="4">
    <source>
        <dbReference type="Google" id="ProtNLM"/>
    </source>
</evidence>
<feature type="region of interest" description="Disordered" evidence="1">
    <location>
        <begin position="101"/>
        <end position="122"/>
    </location>
</feature>
<dbReference type="Proteomes" id="UP000256345">
    <property type="component" value="Unassembled WGS sequence"/>
</dbReference>
<name>A0ABX9KCR5_9BACT</name>
<feature type="compositionally biased region" description="Polar residues" evidence="1">
    <location>
        <begin position="101"/>
        <end position="112"/>
    </location>
</feature>
<organism evidence="2 3">
    <name type="scientific">Archangium gephyra</name>
    <dbReference type="NCBI Taxonomy" id="48"/>
    <lineage>
        <taxon>Bacteria</taxon>
        <taxon>Pseudomonadati</taxon>
        <taxon>Myxococcota</taxon>
        <taxon>Myxococcia</taxon>
        <taxon>Myxococcales</taxon>
        <taxon>Cystobacterineae</taxon>
        <taxon>Archangiaceae</taxon>
        <taxon>Archangium</taxon>
    </lineage>
</organism>
<accession>A0ABX9KCR5</accession>
<reference evidence="2 3" key="1">
    <citation type="submission" date="2018-08" db="EMBL/GenBank/DDBJ databases">
        <title>Genomic Encyclopedia of Archaeal and Bacterial Type Strains, Phase II (KMG-II): from individual species to whole genera.</title>
        <authorList>
            <person name="Goeker M."/>
        </authorList>
    </citation>
    <scope>NUCLEOTIDE SEQUENCE [LARGE SCALE GENOMIC DNA]</scope>
    <source>
        <strain evidence="2 3">DSM 2261</strain>
    </source>
</reference>